<feature type="signal peptide" evidence="1">
    <location>
        <begin position="1"/>
        <end position="29"/>
    </location>
</feature>
<dbReference type="Proteomes" id="UP001163846">
    <property type="component" value="Unassembled WGS sequence"/>
</dbReference>
<reference evidence="2" key="1">
    <citation type="submission" date="2022-08" db="EMBL/GenBank/DDBJ databases">
        <authorList>
            <consortium name="DOE Joint Genome Institute"/>
            <person name="Min B."/>
            <person name="Riley R."/>
            <person name="Sierra-Patev S."/>
            <person name="Naranjo-Ortiz M."/>
            <person name="Looney B."/>
            <person name="Konkel Z."/>
            <person name="Slot J.C."/>
            <person name="Sakamoto Y."/>
            <person name="Steenwyk J.L."/>
            <person name="Rokas A."/>
            <person name="Carro J."/>
            <person name="Camarero S."/>
            <person name="Ferreira P."/>
            <person name="Molpeceres G."/>
            <person name="Ruiz-Duenas F.J."/>
            <person name="Serrano A."/>
            <person name="Henrissat B."/>
            <person name="Drula E."/>
            <person name="Hughes K.W."/>
            <person name="Mata J.L."/>
            <person name="Ishikawa N.K."/>
            <person name="Vargas-Isla R."/>
            <person name="Ushijima S."/>
            <person name="Smith C.A."/>
            <person name="Ahrendt S."/>
            <person name="Andreopoulos W."/>
            <person name="He G."/>
            <person name="Labutti K."/>
            <person name="Lipzen A."/>
            <person name="Ng V."/>
            <person name="Sandor L."/>
            <person name="Barry K."/>
            <person name="Martinez A.T."/>
            <person name="Xiao Y."/>
            <person name="Gibbons J.G."/>
            <person name="Terashima K."/>
            <person name="Hibbett D.S."/>
            <person name="Grigoriev I.V."/>
        </authorList>
    </citation>
    <scope>NUCLEOTIDE SEQUENCE</scope>
    <source>
        <strain evidence="2">TFB9207</strain>
    </source>
</reference>
<comment type="caution">
    <text evidence="2">The sequence shown here is derived from an EMBL/GenBank/DDBJ whole genome shotgun (WGS) entry which is preliminary data.</text>
</comment>
<name>A0AA38PA91_9AGAR</name>
<evidence type="ECO:0000313" key="2">
    <source>
        <dbReference type="EMBL" id="KAJ3839005.1"/>
    </source>
</evidence>
<organism evidence="2 3">
    <name type="scientific">Lentinula raphanica</name>
    <dbReference type="NCBI Taxonomy" id="153919"/>
    <lineage>
        <taxon>Eukaryota</taxon>
        <taxon>Fungi</taxon>
        <taxon>Dikarya</taxon>
        <taxon>Basidiomycota</taxon>
        <taxon>Agaricomycotina</taxon>
        <taxon>Agaricomycetes</taxon>
        <taxon>Agaricomycetidae</taxon>
        <taxon>Agaricales</taxon>
        <taxon>Marasmiineae</taxon>
        <taxon>Omphalotaceae</taxon>
        <taxon>Lentinula</taxon>
    </lineage>
</organism>
<keyword evidence="1" id="KW-0732">Signal</keyword>
<dbReference type="EMBL" id="MU806152">
    <property type="protein sequence ID" value="KAJ3839005.1"/>
    <property type="molecule type" value="Genomic_DNA"/>
</dbReference>
<accession>A0AA38PA91</accession>
<gene>
    <name evidence="2" type="ORF">F5878DRAFT_660681</name>
</gene>
<evidence type="ECO:0008006" key="4">
    <source>
        <dbReference type="Google" id="ProtNLM"/>
    </source>
</evidence>
<protein>
    <recommendedName>
        <fullName evidence="4">Transmembrane protein</fullName>
    </recommendedName>
</protein>
<evidence type="ECO:0000256" key="1">
    <source>
        <dbReference type="SAM" id="SignalP"/>
    </source>
</evidence>
<dbReference type="AlphaFoldDB" id="A0AA38PA91"/>
<sequence>MTCFNIPILPLGIIVAFLAPILSPKGVFAAPTAANRMGVDLLSPSTARGLPELTLPVVRTGAGSYQVDDPSCSPSATDAGIRGDSGEEGINGVEQMERRDEIFNPLLKSRAATHKRYRALLVIRCIGRCPRTAQMRFFCERYFERIQDTLAEARKLRAVYPADRKRPDAIIDSFVAPSSEILTLSTPVNHLERHNTSLSSTRVYHLLRLAGSL</sequence>
<evidence type="ECO:0000313" key="3">
    <source>
        <dbReference type="Proteomes" id="UP001163846"/>
    </source>
</evidence>
<feature type="chain" id="PRO_5041247631" description="Transmembrane protein" evidence="1">
    <location>
        <begin position="30"/>
        <end position="213"/>
    </location>
</feature>
<keyword evidence="3" id="KW-1185">Reference proteome</keyword>
<proteinExistence type="predicted"/>